<evidence type="ECO:0000256" key="1">
    <source>
        <dbReference type="ARBA" id="ARBA00011073"/>
    </source>
</evidence>
<dbReference type="InterPro" id="IPR036852">
    <property type="entry name" value="Peptidase_S8/S53_dom_sf"/>
</dbReference>
<comment type="caution">
    <text evidence="5">Lacks conserved residue(s) required for the propagation of feature annotation.</text>
</comment>
<evidence type="ECO:0000256" key="5">
    <source>
        <dbReference type="PROSITE-ProRule" id="PRU01240"/>
    </source>
</evidence>
<dbReference type="InterPro" id="IPR023828">
    <property type="entry name" value="Peptidase_S8_Ser-AS"/>
</dbReference>
<sequence length="758" mass="80754">MTNSTNRPTAEFSRREGAPIERELIVIARREAGLRATREGVASVEGADVTPLADLLTSENVTLRPLFGISEEQIKARTASLAAETGTDVPNLSVYYRVEAPDERLEELAARLREQEVVEAAYVKPPAELPVVLNETSKRLNDMVPLTAEAPSVTPDFTARQAYLDAAPGGIDARYAWTQPGGGGAGVRIVDIEGAWRFTHEDLTQNQGGVVGGTQSTDLGWRNHGTAVVGVFGSDRTTFGCTGICPDANVRAISIFGGLGSAGAICQAADMLNSGDIILIELHRSGPRSTGNWQQGFIAIEWWPDDFDAIRYATSRGVIVVEAAGNGAENLDDPTYNTPAPGFPSDWTNPFNRANRDSGAIVVGAGAPPPGTHGRNIYGPDRSRLDFSNYGALIDAQGWGYEVTTCGYGDLQGGSNEDFWYTDEFSGTSSASPIVVGALACVQGVLRTRGVSPLSPSAARNLLRTTGSPQQNAPGRPSSQRIGNRPNLREMLVFQLGLIVYGWNGTQMTTKWGTGNIGQGAGALNWLVADVDGDGKAELLQPWDNSGRLALIVYGWDGTQMTTKWSTGDIGQGTGALNWLVADVDGDGKAELLQLWDNSGRLALIVYGWDGTQMTTKWSTGDIGQGTGALNWLVADVDGDGKAELLQLWDNSGRLALIVYGWDGTQMTTKWSTGDIGQGTGALNWLVADVDGDGKAELLQPWDNSGQLALIVYGWDGTQMTTKWSTGNTGQGTGALNWLVADVDGDGKAELLQPWNSP</sequence>
<proteinExistence type="inferred from homology"/>
<feature type="region of interest" description="Disordered" evidence="6">
    <location>
        <begin position="464"/>
        <end position="483"/>
    </location>
</feature>
<feature type="compositionally biased region" description="Polar residues" evidence="6">
    <location>
        <begin position="464"/>
        <end position="482"/>
    </location>
</feature>
<dbReference type="SUPFAM" id="SSF69318">
    <property type="entry name" value="Integrin alpha N-terminal domain"/>
    <property type="match status" value="1"/>
</dbReference>
<name>A0ABR8DYY7_9NOSO</name>
<evidence type="ECO:0000313" key="9">
    <source>
        <dbReference type="Proteomes" id="UP000623440"/>
    </source>
</evidence>
<dbReference type="SUPFAM" id="SSF52743">
    <property type="entry name" value="Subtilisin-like"/>
    <property type="match status" value="1"/>
</dbReference>
<keyword evidence="3" id="KW-0378">Hydrolase</keyword>
<dbReference type="InterPro" id="IPR015500">
    <property type="entry name" value="Peptidase_S8_subtilisin-rel"/>
</dbReference>
<dbReference type="PRINTS" id="PR00723">
    <property type="entry name" value="SUBTILISIN"/>
</dbReference>
<keyword evidence="9" id="KW-1185">Reference proteome</keyword>
<dbReference type="CDD" id="cd04843">
    <property type="entry name" value="Peptidases_S8_11"/>
    <property type="match status" value="1"/>
</dbReference>
<dbReference type="InterPro" id="IPR000209">
    <property type="entry name" value="Peptidase_S8/S53_dom"/>
</dbReference>
<evidence type="ECO:0000256" key="2">
    <source>
        <dbReference type="ARBA" id="ARBA00022670"/>
    </source>
</evidence>
<dbReference type="PANTHER" id="PTHR43806">
    <property type="entry name" value="PEPTIDASE S8"/>
    <property type="match status" value="1"/>
</dbReference>
<evidence type="ECO:0000256" key="4">
    <source>
        <dbReference type="ARBA" id="ARBA00022825"/>
    </source>
</evidence>
<evidence type="ECO:0000256" key="3">
    <source>
        <dbReference type="ARBA" id="ARBA00022801"/>
    </source>
</evidence>
<gene>
    <name evidence="8" type="ORF">H6G97_30170</name>
</gene>
<dbReference type="RefSeq" id="WP_190944155.1">
    <property type="nucleotide sequence ID" value="NZ_JACJSI010000104.1"/>
</dbReference>
<dbReference type="InterPro" id="IPR034073">
    <property type="entry name" value="Subtilisin_DY-like_dom"/>
</dbReference>
<evidence type="ECO:0000313" key="8">
    <source>
        <dbReference type="EMBL" id="MBD2533593.1"/>
    </source>
</evidence>
<evidence type="ECO:0000259" key="7">
    <source>
        <dbReference type="Pfam" id="PF00082"/>
    </source>
</evidence>
<feature type="domain" description="Peptidase S8/S53" evidence="7">
    <location>
        <begin position="212"/>
        <end position="467"/>
    </location>
</feature>
<comment type="similarity">
    <text evidence="1 5">Belongs to the peptidase S8 family.</text>
</comment>
<keyword evidence="2" id="KW-0645">Protease</keyword>
<dbReference type="InterPro" id="IPR028994">
    <property type="entry name" value="Integrin_alpha_N"/>
</dbReference>
<reference evidence="8 9" key="1">
    <citation type="journal article" date="2020" name="ISME J.">
        <title>Comparative genomics reveals insights into cyanobacterial evolution and habitat adaptation.</title>
        <authorList>
            <person name="Chen M.Y."/>
            <person name="Teng W.K."/>
            <person name="Zhao L."/>
            <person name="Hu C.X."/>
            <person name="Zhou Y.K."/>
            <person name="Han B.P."/>
            <person name="Song L.R."/>
            <person name="Shu W.S."/>
        </authorList>
    </citation>
    <scope>NUCLEOTIDE SEQUENCE [LARGE SCALE GENOMIC DNA]</scope>
    <source>
        <strain evidence="8 9">FACHB-838</strain>
    </source>
</reference>
<dbReference type="EMBL" id="JACJSI010000104">
    <property type="protein sequence ID" value="MBD2533593.1"/>
    <property type="molecule type" value="Genomic_DNA"/>
</dbReference>
<keyword evidence="4" id="KW-0720">Serine protease</keyword>
<protein>
    <submittedName>
        <fullName evidence="8">S8 family serine peptidase</fullName>
    </submittedName>
</protein>
<dbReference type="Proteomes" id="UP000623440">
    <property type="component" value="Unassembled WGS sequence"/>
</dbReference>
<evidence type="ECO:0000256" key="6">
    <source>
        <dbReference type="SAM" id="MobiDB-lite"/>
    </source>
</evidence>
<dbReference type="PROSITE" id="PS51892">
    <property type="entry name" value="SUBTILASE"/>
    <property type="match status" value="1"/>
</dbReference>
<organism evidence="8 9">
    <name type="scientific">Nostoc flagelliforme FACHB-838</name>
    <dbReference type="NCBI Taxonomy" id="2692904"/>
    <lineage>
        <taxon>Bacteria</taxon>
        <taxon>Bacillati</taxon>
        <taxon>Cyanobacteriota</taxon>
        <taxon>Cyanophyceae</taxon>
        <taxon>Nostocales</taxon>
        <taxon>Nostocaceae</taxon>
        <taxon>Nostoc</taxon>
    </lineage>
</organism>
<dbReference type="Gene3D" id="3.40.50.200">
    <property type="entry name" value="Peptidase S8/S53 domain"/>
    <property type="match status" value="1"/>
</dbReference>
<dbReference type="InterPro" id="IPR050131">
    <property type="entry name" value="Peptidase_S8_subtilisin-like"/>
</dbReference>
<dbReference type="Pfam" id="PF00082">
    <property type="entry name" value="Peptidase_S8"/>
    <property type="match status" value="1"/>
</dbReference>
<comment type="caution">
    <text evidence="8">The sequence shown here is derived from an EMBL/GenBank/DDBJ whole genome shotgun (WGS) entry which is preliminary data.</text>
</comment>
<dbReference type="PROSITE" id="PS00138">
    <property type="entry name" value="SUBTILASE_SER"/>
    <property type="match status" value="1"/>
</dbReference>
<accession>A0ABR8DYY7</accession>
<dbReference type="PANTHER" id="PTHR43806:SF11">
    <property type="entry name" value="CEREVISIN-RELATED"/>
    <property type="match status" value="1"/>
</dbReference>